<name>A0A1B7LGH3_9FIRM</name>
<evidence type="ECO:0000313" key="1">
    <source>
        <dbReference type="EMBL" id="OAT85207.1"/>
    </source>
</evidence>
<dbReference type="EMBL" id="LYVF01000069">
    <property type="protein sequence ID" value="OAT85207.1"/>
    <property type="molecule type" value="Genomic_DNA"/>
</dbReference>
<evidence type="ECO:0000313" key="2">
    <source>
        <dbReference type="Proteomes" id="UP000078532"/>
    </source>
</evidence>
<organism evidence="1 2">
    <name type="scientific">Desulfotomaculum copahuensis</name>
    <dbReference type="NCBI Taxonomy" id="1838280"/>
    <lineage>
        <taxon>Bacteria</taxon>
        <taxon>Bacillati</taxon>
        <taxon>Bacillota</taxon>
        <taxon>Clostridia</taxon>
        <taxon>Eubacteriales</taxon>
        <taxon>Desulfotomaculaceae</taxon>
        <taxon>Desulfotomaculum</taxon>
    </lineage>
</organism>
<accession>A0A1B7LGH3</accession>
<reference evidence="1 2" key="1">
    <citation type="submission" date="2016-04" db="EMBL/GenBank/DDBJ databases">
        <authorList>
            <person name="Evans L.H."/>
            <person name="Alamgir A."/>
            <person name="Owens N."/>
            <person name="Weber N.D."/>
            <person name="Virtaneva K."/>
            <person name="Barbian K."/>
            <person name="Babar A."/>
            <person name="Rosenke K."/>
        </authorList>
    </citation>
    <scope>NUCLEOTIDE SEQUENCE [LARGE SCALE GENOMIC DNA]</scope>
    <source>
        <strain evidence="1 2">LMa1</strain>
    </source>
</reference>
<proteinExistence type="predicted"/>
<sequence length="98" mass="11268">MGRKVVAVGSLKDVWTLTPEEMEGIEDMAGLEDRFARRFGFPWTAVMTGGDRPFPWHRDWDAYLAVQDMKKYPFLLTLPDLMQDLSSRGIKVYQTIIG</sequence>
<gene>
    <name evidence="1" type="ORF">A6M21_06575</name>
</gene>
<protein>
    <submittedName>
        <fullName evidence="1">Uncharacterized protein</fullName>
    </submittedName>
</protein>
<keyword evidence="2" id="KW-1185">Reference proteome</keyword>
<comment type="caution">
    <text evidence="1">The sequence shown here is derived from an EMBL/GenBank/DDBJ whole genome shotgun (WGS) entry which is preliminary data.</text>
</comment>
<dbReference type="STRING" id="1838280.A6M21_06575"/>
<dbReference type="AlphaFoldDB" id="A0A1B7LGH3"/>
<dbReference type="RefSeq" id="WP_066666947.1">
    <property type="nucleotide sequence ID" value="NZ_LYVF01000069.1"/>
</dbReference>
<dbReference type="OrthoDB" id="1809048at2"/>
<dbReference type="Proteomes" id="UP000078532">
    <property type="component" value="Unassembled WGS sequence"/>
</dbReference>